<comment type="pathway">
    <text evidence="2">Porphyrin-containing compound metabolism; heme O biosynthesis; heme O from protoheme: step 1/1.</text>
</comment>
<dbReference type="NCBIfam" id="TIGR01473">
    <property type="entry name" value="cyoE_ctaB"/>
    <property type="match status" value="1"/>
</dbReference>
<keyword evidence="5 11" id="KW-0812">Transmembrane</keyword>
<evidence type="ECO:0000256" key="7">
    <source>
        <dbReference type="ARBA" id="ARBA00023133"/>
    </source>
</evidence>
<dbReference type="EMBL" id="CAESAK010000058">
    <property type="protein sequence ID" value="CAB4336204.1"/>
    <property type="molecule type" value="Genomic_DNA"/>
</dbReference>
<feature type="transmembrane region" description="Helical" evidence="11">
    <location>
        <begin position="71"/>
        <end position="93"/>
    </location>
</feature>
<feature type="transmembrane region" description="Helical" evidence="11">
    <location>
        <begin position="194"/>
        <end position="216"/>
    </location>
</feature>
<evidence type="ECO:0000256" key="10">
    <source>
        <dbReference type="ARBA" id="ARBA00042475"/>
    </source>
</evidence>
<feature type="transmembrane region" description="Helical" evidence="11">
    <location>
        <begin position="99"/>
        <end position="119"/>
    </location>
</feature>
<evidence type="ECO:0000256" key="3">
    <source>
        <dbReference type="ARBA" id="ARBA00022475"/>
    </source>
</evidence>
<dbReference type="Pfam" id="PF01040">
    <property type="entry name" value="UbiA"/>
    <property type="match status" value="1"/>
</dbReference>
<evidence type="ECO:0000256" key="4">
    <source>
        <dbReference type="ARBA" id="ARBA00022679"/>
    </source>
</evidence>
<evidence type="ECO:0000256" key="1">
    <source>
        <dbReference type="ARBA" id="ARBA00004651"/>
    </source>
</evidence>
<dbReference type="HAMAP" id="MF_00154">
    <property type="entry name" value="CyoE_CtaB"/>
    <property type="match status" value="1"/>
</dbReference>
<evidence type="ECO:0000256" key="6">
    <source>
        <dbReference type="ARBA" id="ARBA00022989"/>
    </source>
</evidence>
<evidence type="ECO:0000256" key="11">
    <source>
        <dbReference type="SAM" id="Phobius"/>
    </source>
</evidence>
<comment type="subcellular location">
    <subcellularLocation>
        <location evidence="1">Cell membrane</location>
        <topology evidence="1">Multi-pass membrane protein</topology>
    </subcellularLocation>
</comment>
<evidence type="ECO:0000256" key="8">
    <source>
        <dbReference type="ARBA" id="ARBA00023136"/>
    </source>
</evidence>
<keyword evidence="7" id="KW-0350">Heme biosynthesis</keyword>
<dbReference type="NCBIfam" id="NF003349">
    <property type="entry name" value="PRK04375.1-2"/>
    <property type="match status" value="1"/>
</dbReference>
<organism evidence="12">
    <name type="scientific">freshwater metagenome</name>
    <dbReference type="NCBI Taxonomy" id="449393"/>
    <lineage>
        <taxon>unclassified sequences</taxon>
        <taxon>metagenomes</taxon>
        <taxon>ecological metagenomes</taxon>
    </lineage>
</organism>
<feature type="transmembrane region" description="Helical" evidence="11">
    <location>
        <begin position="222"/>
        <end position="242"/>
    </location>
</feature>
<protein>
    <recommendedName>
        <fullName evidence="9">Protoheme IX farnesyltransferase</fullName>
    </recommendedName>
    <alternativeName>
        <fullName evidence="10">Heme B farnesyltransferase</fullName>
    </alternativeName>
</protein>
<dbReference type="CDD" id="cd13957">
    <property type="entry name" value="PT_UbiA_Cox10"/>
    <property type="match status" value="1"/>
</dbReference>
<name>A0A6J5Z152_9ZZZZ</name>
<dbReference type="GO" id="GO:0008495">
    <property type="term" value="F:protoheme IX farnesyltransferase activity"/>
    <property type="evidence" value="ECO:0007669"/>
    <property type="project" value="InterPro"/>
</dbReference>
<dbReference type="GO" id="GO:0006783">
    <property type="term" value="P:heme biosynthetic process"/>
    <property type="evidence" value="ECO:0007669"/>
    <property type="project" value="UniProtKB-KW"/>
</dbReference>
<evidence type="ECO:0000256" key="9">
    <source>
        <dbReference type="ARBA" id="ARBA00040810"/>
    </source>
</evidence>
<feature type="transmembrane region" description="Helical" evidence="11">
    <location>
        <begin position="126"/>
        <end position="145"/>
    </location>
</feature>
<evidence type="ECO:0000256" key="2">
    <source>
        <dbReference type="ARBA" id="ARBA00004919"/>
    </source>
</evidence>
<dbReference type="PANTHER" id="PTHR43448">
    <property type="entry name" value="PROTOHEME IX FARNESYLTRANSFERASE, MITOCHONDRIAL"/>
    <property type="match status" value="1"/>
</dbReference>
<dbReference type="GO" id="GO:0005886">
    <property type="term" value="C:plasma membrane"/>
    <property type="evidence" value="ECO:0007669"/>
    <property type="project" value="UniProtKB-SubCell"/>
</dbReference>
<gene>
    <name evidence="12" type="ORF">UFOPK3775_00565</name>
</gene>
<feature type="transmembrane region" description="Helical" evidence="11">
    <location>
        <begin position="151"/>
        <end position="173"/>
    </location>
</feature>
<dbReference type="InterPro" id="IPR006369">
    <property type="entry name" value="Protohaem_IX_farnesylTrfase"/>
</dbReference>
<accession>A0A6J5Z152</accession>
<sequence length="279" mass="30103">MKLRVVELLVITTVPAVVLAEQGFPSLSLLGWTLLGGTLAAGSANAFNMVIESESDKLMKRTAKRPLVTGVISRTHAAIFATLVGLLSLLIFYCFTTPLATLLTAIAIGYYVGIYTIALKPNTSQNIVWGGAAGCMPVLIGWAAVTNSLTLVPVAFFMVIFFWTPPHFWALAIKYKDDYSAAGIPMLPSVATRASVIGQMWFHTIAMVLCSTALIQLAELPVWSLLLTVALGAVFTFQLFALKENSDNYNKVAGAIFHWSITYLTLLSILLVVAQLLSA</sequence>
<keyword evidence="6 11" id="KW-1133">Transmembrane helix</keyword>
<dbReference type="InterPro" id="IPR044878">
    <property type="entry name" value="UbiA_sf"/>
</dbReference>
<proteinExistence type="inferred from homology"/>
<feature type="transmembrane region" description="Helical" evidence="11">
    <location>
        <begin position="254"/>
        <end position="277"/>
    </location>
</feature>
<keyword evidence="8 11" id="KW-0472">Membrane</keyword>
<dbReference type="Gene3D" id="1.10.357.140">
    <property type="entry name" value="UbiA prenyltransferase"/>
    <property type="match status" value="1"/>
</dbReference>
<dbReference type="InterPro" id="IPR000537">
    <property type="entry name" value="UbiA_prenyltransferase"/>
</dbReference>
<reference evidence="12" key="1">
    <citation type="submission" date="2020-05" db="EMBL/GenBank/DDBJ databases">
        <authorList>
            <person name="Chiriac C."/>
            <person name="Salcher M."/>
            <person name="Ghai R."/>
            <person name="Kavagutti S V."/>
        </authorList>
    </citation>
    <scope>NUCLEOTIDE SEQUENCE</scope>
</reference>
<evidence type="ECO:0000313" key="12">
    <source>
        <dbReference type="EMBL" id="CAB4336204.1"/>
    </source>
</evidence>
<feature type="transmembrane region" description="Helical" evidence="11">
    <location>
        <begin position="30"/>
        <end position="51"/>
    </location>
</feature>
<evidence type="ECO:0000256" key="5">
    <source>
        <dbReference type="ARBA" id="ARBA00022692"/>
    </source>
</evidence>
<keyword evidence="3" id="KW-1003">Cell membrane</keyword>
<dbReference type="PANTHER" id="PTHR43448:SF7">
    <property type="entry name" value="4-HYDROXYBENZOATE SOLANESYLTRANSFERASE"/>
    <property type="match status" value="1"/>
</dbReference>
<keyword evidence="4" id="KW-0808">Transferase</keyword>
<dbReference type="AlphaFoldDB" id="A0A6J5Z152"/>